<dbReference type="GO" id="GO:0005737">
    <property type="term" value="C:cytoplasm"/>
    <property type="evidence" value="ECO:0007669"/>
    <property type="project" value="TreeGrafter"/>
</dbReference>
<dbReference type="GO" id="GO:0004197">
    <property type="term" value="F:cysteine-type endopeptidase activity"/>
    <property type="evidence" value="ECO:0007669"/>
    <property type="project" value="InterPro"/>
</dbReference>
<dbReference type="InterPro" id="IPR002398">
    <property type="entry name" value="Pept_C14"/>
</dbReference>
<feature type="transmembrane region" description="Helical" evidence="3">
    <location>
        <begin position="637"/>
        <end position="656"/>
    </location>
</feature>
<dbReference type="InterPro" id="IPR029030">
    <property type="entry name" value="Caspase-like_dom_sf"/>
</dbReference>
<evidence type="ECO:0000259" key="5">
    <source>
        <dbReference type="PROSITE" id="PS50208"/>
    </source>
</evidence>
<dbReference type="InterPro" id="IPR015917">
    <property type="entry name" value="Pept_C14A"/>
</dbReference>
<dbReference type="GO" id="GO:0006508">
    <property type="term" value="P:proteolysis"/>
    <property type="evidence" value="ECO:0007669"/>
    <property type="project" value="InterPro"/>
</dbReference>
<feature type="domain" description="Caspase family p10" evidence="4">
    <location>
        <begin position="397"/>
        <end position="491"/>
    </location>
</feature>
<keyword evidence="3" id="KW-1133">Transmembrane helix</keyword>
<keyword evidence="6" id="KW-1185">Reference proteome</keyword>
<gene>
    <name evidence="7 8" type="primary">LOC113216828</name>
</gene>
<dbReference type="PROSITE" id="PS01122">
    <property type="entry name" value="CASPASE_CYS"/>
    <property type="match status" value="1"/>
</dbReference>
<evidence type="ECO:0000259" key="4">
    <source>
        <dbReference type="PROSITE" id="PS50207"/>
    </source>
</evidence>
<keyword evidence="3" id="KW-0812">Transmembrane</keyword>
<dbReference type="AlphaFoldDB" id="A0A9C6XQ06"/>
<comment type="similarity">
    <text evidence="1 2">Belongs to the peptidase C14A family.</text>
</comment>
<dbReference type="GeneID" id="113216828"/>
<dbReference type="PRINTS" id="PR00376">
    <property type="entry name" value="IL1BCENZYME"/>
</dbReference>
<evidence type="ECO:0000313" key="8">
    <source>
        <dbReference type="RefSeq" id="XP_052127168.1"/>
    </source>
</evidence>
<accession>A0A9C6XQ06</accession>
<dbReference type="SMART" id="SM00115">
    <property type="entry name" value="CASc"/>
    <property type="match status" value="1"/>
</dbReference>
<dbReference type="RefSeq" id="XP_052127167.1">
    <property type="nucleotide sequence ID" value="XM_052271207.1"/>
</dbReference>
<dbReference type="Pfam" id="PF00656">
    <property type="entry name" value="Peptidase_C14"/>
    <property type="match status" value="1"/>
</dbReference>
<name>A0A9C6XQ06_FRAOC</name>
<dbReference type="KEGG" id="foc:113216828"/>
<dbReference type="CDD" id="cd00032">
    <property type="entry name" value="CASc"/>
    <property type="match status" value="1"/>
</dbReference>
<protein>
    <submittedName>
        <fullName evidence="7 8">Uncharacterized protein LOC113216828</fullName>
    </submittedName>
</protein>
<dbReference type="PANTHER" id="PTHR10454">
    <property type="entry name" value="CASPASE"/>
    <property type="match status" value="1"/>
</dbReference>
<dbReference type="PANTHER" id="PTHR10454:SF232">
    <property type="entry name" value="AT03047P-RELATED"/>
    <property type="match status" value="1"/>
</dbReference>
<dbReference type="PROSITE" id="PS50208">
    <property type="entry name" value="CASPASE_P20"/>
    <property type="match status" value="1"/>
</dbReference>
<feature type="domain" description="Caspase family p20" evidence="5">
    <location>
        <begin position="258"/>
        <end position="383"/>
    </location>
</feature>
<dbReference type="InterPro" id="IPR011600">
    <property type="entry name" value="Pept_C14_caspase"/>
</dbReference>
<proteinExistence type="inferred from homology"/>
<evidence type="ECO:0000256" key="1">
    <source>
        <dbReference type="ARBA" id="ARBA00010134"/>
    </source>
</evidence>
<evidence type="ECO:0000256" key="3">
    <source>
        <dbReference type="SAM" id="Phobius"/>
    </source>
</evidence>
<dbReference type="Proteomes" id="UP000504606">
    <property type="component" value="Unplaced"/>
</dbReference>
<dbReference type="GO" id="GO:0006915">
    <property type="term" value="P:apoptotic process"/>
    <property type="evidence" value="ECO:0007669"/>
    <property type="project" value="TreeGrafter"/>
</dbReference>
<dbReference type="OrthoDB" id="6116485at2759"/>
<evidence type="ECO:0000313" key="6">
    <source>
        <dbReference type="Proteomes" id="UP000504606"/>
    </source>
</evidence>
<evidence type="ECO:0000256" key="2">
    <source>
        <dbReference type="RuleBase" id="RU003971"/>
    </source>
</evidence>
<dbReference type="PROSITE" id="PS50207">
    <property type="entry name" value="CASPASE_P10"/>
    <property type="match status" value="1"/>
</dbReference>
<dbReference type="Gene3D" id="3.40.50.1460">
    <property type="match status" value="1"/>
</dbReference>
<sequence>MGVSNTTNSEVDFEPTTGQATETGGDECIGHGYALCLYWCLTCWATARVECTSQKHALILRLCSTCRAMARDQCMDEGHVLRLRWCSTCEGMARGMCIDHGHALGLRWCSNCRAIASDQCTTQRHDLELNWCSTCRFMARNECRVQDHAQERLDVDALGFAKWLQRRQSMVMPIGKRSPAENGSSVYHDLPETINRLRGLSPTTDTFITGQAPYAEPSAEHVGRARHSSDTTDALLFAQPTDTGIGKYSEEYNMSHRRRGIAVVLNQKRVRKHATRFGTELDVDELVQTFLGLGFDIHSICVLEDQPLKSIFDILKILREHDFSQDDCLCITILSHGNNSGVLLANDYSYNFKSMWKQFTADRCPSLAGKPKLFFVQACRGNQKDPGSTVTDSTSNSDYKIPTHADFLMAYSTVEGTVSWRNKSFGSWFIQSLCSELQKNSGKDDLLTMLTNVSRNVAIEYESISSLDDELGYKQVPSFSSTLIRRIYFRYESNGSALLDSGLQAPRRRTPSHSQHCIPPGPESGAVVEVQHLQSPGRGLPTNQLPLGAASGGPVNLPYGLNRPSLSVQPPLARLSLSRTPGNPDAEQMPISFETGGPRANEAEAGWACSGPIRSLAERASRHLNLPTSLQCLQWCASGACLSLILYLLASTILLFK</sequence>
<dbReference type="RefSeq" id="XP_052127168.1">
    <property type="nucleotide sequence ID" value="XM_052271208.1"/>
</dbReference>
<evidence type="ECO:0000313" key="7">
    <source>
        <dbReference type="RefSeq" id="XP_052127167.1"/>
    </source>
</evidence>
<keyword evidence="3" id="KW-0472">Membrane</keyword>
<dbReference type="GO" id="GO:0043525">
    <property type="term" value="P:positive regulation of neuron apoptotic process"/>
    <property type="evidence" value="ECO:0007669"/>
    <property type="project" value="TreeGrafter"/>
</dbReference>
<reference evidence="7 8" key="1">
    <citation type="submission" date="2025-04" db="UniProtKB">
        <authorList>
            <consortium name="RefSeq"/>
        </authorList>
    </citation>
    <scope>IDENTIFICATION</scope>
    <source>
        <tissue evidence="7 8">Whole organism</tissue>
    </source>
</reference>
<dbReference type="InterPro" id="IPR002138">
    <property type="entry name" value="Pept_C14_p10"/>
</dbReference>
<dbReference type="InterPro" id="IPR001309">
    <property type="entry name" value="Pept_C14_p20"/>
</dbReference>
<dbReference type="SUPFAM" id="SSF52129">
    <property type="entry name" value="Caspase-like"/>
    <property type="match status" value="1"/>
</dbReference>
<dbReference type="InterPro" id="IPR033139">
    <property type="entry name" value="Caspase_cys_AS"/>
</dbReference>
<organism evidence="6 8">
    <name type="scientific">Frankliniella occidentalis</name>
    <name type="common">Western flower thrips</name>
    <name type="synonym">Euthrips occidentalis</name>
    <dbReference type="NCBI Taxonomy" id="133901"/>
    <lineage>
        <taxon>Eukaryota</taxon>
        <taxon>Metazoa</taxon>
        <taxon>Ecdysozoa</taxon>
        <taxon>Arthropoda</taxon>
        <taxon>Hexapoda</taxon>
        <taxon>Insecta</taxon>
        <taxon>Pterygota</taxon>
        <taxon>Neoptera</taxon>
        <taxon>Paraneoptera</taxon>
        <taxon>Thysanoptera</taxon>
        <taxon>Terebrantia</taxon>
        <taxon>Thripoidea</taxon>
        <taxon>Thripidae</taxon>
        <taxon>Frankliniella</taxon>
    </lineage>
</organism>